<feature type="binding site" description="covalent" evidence="13">
    <location>
        <position position="150"/>
    </location>
    <ligand>
        <name>heme</name>
        <dbReference type="ChEBI" id="CHEBI:30413"/>
        <label>4</label>
    </ligand>
</feature>
<dbReference type="KEGG" id="dfl:DFE_0003"/>
<dbReference type="InterPro" id="IPR005126">
    <property type="entry name" value="NapC/NirT_cyt_c_N"/>
</dbReference>
<evidence type="ECO:0000256" key="7">
    <source>
        <dbReference type="ARBA" id="ARBA00022723"/>
    </source>
</evidence>
<feature type="binding site" description="covalent" evidence="13">
    <location>
        <position position="119"/>
    </location>
    <ligand>
        <name>heme</name>
        <dbReference type="ChEBI" id="CHEBI:30413"/>
        <label>3</label>
    </ligand>
</feature>
<feature type="binding site" description="covalent" evidence="13">
    <location>
        <position position="60"/>
    </location>
    <ligand>
        <name>heme</name>
        <dbReference type="ChEBI" id="CHEBI:30413"/>
        <label>2</label>
    </ligand>
</feature>
<keyword evidence="5 12" id="KW-0349">Heme</keyword>
<dbReference type="InterPro" id="IPR051174">
    <property type="entry name" value="Cytochrome_c-type_ET"/>
</dbReference>
<evidence type="ECO:0000256" key="10">
    <source>
        <dbReference type="ARBA" id="ARBA00023004"/>
    </source>
</evidence>
<dbReference type="GO" id="GO:0005886">
    <property type="term" value="C:plasma membrane"/>
    <property type="evidence" value="ECO:0007669"/>
    <property type="project" value="UniProtKB-SubCell"/>
</dbReference>
<feature type="binding site" description="covalent" evidence="13">
    <location>
        <position position="63"/>
    </location>
    <ligand>
        <name>heme</name>
        <dbReference type="ChEBI" id="CHEBI:30413"/>
        <label>2</label>
    </ligand>
</feature>
<comment type="similarity">
    <text evidence="2">Belongs to the NapC/NirT/NrfH family.</text>
</comment>
<feature type="binding site" description="axial binding residue" evidence="14">
    <location>
        <position position="154"/>
    </location>
    <ligand>
        <name>heme</name>
        <dbReference type="ChEBI" id="CHEBI:30413"/>
        <label>4</label>
    </ligand>
    <ligandPart>
        <name>Fe</name>
        <dbReference type="ChEBI" id="CHEBI:18248"/>
    </ligandPart>
</feature>
<evidence type="ECO:0000256" key="4">
    <source>
        <dbReference type="ARBA" id="ARBA00022475"/>
    </source>
</evidence>
<dbReference type="Proteomes" id="UP000269883">
    <property type="component" value="Chromosome"/>
</dbReference>
<dbReference type="AlphaFoldDB" id="A0A2Z6AU14"/>
<accession>A0A2Z6AU14</accession>
<comment type="cofactor">
    <cofactor evidence="13">
        <name>heme</name>
        <dbReference type="ChEBI" id="CHEBI:30413"/>
    </cofactor>
    <text evidence="13">Binds 4 heme groups per subunit.</text>
</comment>
<comment type="PTM">
    <text evidence="12">Binds 4 heme groups per subunit.</text>
</comment>
<dbReference type="Pfam" id="PF03264">
    <property type="entry name" value="Cytochrom_NNT"/>
    <property type="match status" value="1"/>
</dbReference>
<evidence type="ECO:0000313" key="17">
    <source>
        <dbReference type="Proteomes" id="UP000269883"/>
    </source>
</evidence>
<comment type="subcellular location">
    <subcellularLocation>
        <location evidence="1">Cell membrane</location>
        <topology evidence="1">Single-pass membrane protein</topology>
    </subcellularLocation>
</comment>
<dbReference type="GO" id="GO:0046872">
    <property type="term" value="F:metal ion binding"/>
    <property type="evidence" value="ECO:0007669"/>
    <property type="project" value="UniProtKB-KW"/>
</dbReference>
<dbReference type="EMBL" id="AP017378">
    <property type="protein sequence ID" value="BBD06729.1"/>
    <property type="molecule type" value="Genomic_DNA"/>
</dbReference>
<keyword evidence="9" id="KW-1133">Transmembrane helix</keyword>
<dbReference type="SUPFAM" id="SSF48695">
    <property type="entry name" value="Multiheme cytochromes"/>
    <property type="match status" value="1"/>
</dbReference>
<gene>
    <name evidence="16" type="ORF">DFE_0003</name>
</gene>
<feature type="binding site" description="covalent" evidence="13">
    <location>
        <position position="31"/>
    </location>
    <ligand>
        <name>heme</name>
        <dbReference type="ChEBI" id="CHEBI:30413"/>
        <label>1</label>
    </ligand>
</feature>
<dbReference type="PANTHER" id="PTHR30333:SF1">
    <property type="entry name" value="CYTOCHROME C-TYPE PROTEIN NAPC"/>
    <property type="match status" value="1"/>
</dbReference>
<feature type="binding site" description="covalent" evidence="13">
    <location>
        <position position="153"/>
    </location>
    <ligand>
        <name>heme</name>
        <dbReference type="ChEBI" id="CHEBI:30413"/>
        <label>4</label>
    </ligand>
</feature>
<keyword evidence="3 12" id="KW-0813">Transport</keyword>
<protein>
    <recommendedName>
        <fullName evidence="12">Cytochrome c-type protein</fullName>
    </recommendedName>
</protein>
<keyword evidence="17" id="KW-1185">Reference proteome</keyword>
<sequence length="179" mass="20375">MVWIVLGIIIAFPLFSLTYYTMVRTSTPGFCASCHEIKFAYNTWKTSSHVNNGQGAVADCMDCHLPAPQDTWSFFYAKTFHGVKDVVAHFTGGGGDNYDNAVQREKAYASFKNNQCQKCHRNILHIPNKRGAMLAHRAVLYPLPGYDKKCVDCHRDLVHNERGYYDFKQYRLNPSLADI</sequence>
<evidence type="ECO:0000256" key="14">
    <source>
        <dbReference type="PIRSR" id="PIRSR000013-2"/>
    </source>
</evidence>
<keyword evidence="11" id="KW-0472">Membrane</keyword>
<proteinExistence type="inferred from homology"/>
<dbReference type="InterPro" id="IPR036280">
    <property type="entry name" value="Multihaem_cyt_sf"/>
</dbReference>
<evidence type="ECO:0000259" key="15">
    <source>
        <dbReference type="Pfam" id="PF03264"/>
    </source>
</evidence>
<dbReference type="GO" id="GO:0009061">
    <property type="term" value="P:anaerobic respiration"/>
    <property type="evidence" value="ECO:0007669"/>
    <property type="project" value="TreeGrafter"/>
</dbReference>
<evidence type="ECO:0000256" key="12">
    <source>
        <dbReference type="PIRNR" id="PIRNR000013"/>
    </source>
</evidence>
<dbReference type="GO" id="GO:0009055">
    <property type="term" value="F:electron transfer activity"/>
    <property type="evidence" value="ECO:0007669"/>
    <property type="project" value="TreeGrafter"/>
</dbReference>
<evidence type="ECO:0000256" key="11">
    <source>
        <dbReference type="ARBA" id="ARBA00023136"/>
    </source>
</evidence>
<feature type="binding site" description="axial binding residue" evidence="14">
    <location>
        <position position="120"/>
    </location>
    <ligand>
        <name>heme</name>
        <dbReference type="ChEBI" id="CHEBI:30413"/>
        <label>3</label>
    </ligand>
    <ligandPart>
        <name>Fe</name>
        <dbReference type="ChEBI" id="CHEBI:18248"/>
    </ligandPart>
</feature>
<dbReference type="GO" id="GO:0019333">
    <property type="term" value="P:denitrification pathway"/>
    <property type="evidence" value="ECO:0007669"/>
    <property type="project" value="InterPro"/>
</dbReference>
<keyword evidence="7 12" id="KW-0479">Metal-binding</keyword>
<dbReference type="Gene3D" id="1.10.3820.10">
    <property type="entry name" value="Di-heme elbow motif domain"/>
    <property type="match status" value="1"/>
</dbReference>
<evidence type="ECO:0000256" key="1">
    <source>
        <dbReference type="ARBA" id="ARBA00004162"/>
    </source>
</evidence>
<keyword evidence="6" id="KW-0812">Transmembrane</keyword>
<dbReference type="PIRSF" id="PIRSF000013">
    <property type="entry name" value="4_hem_cytochrm_NapC"/>
    <property type="match status" value="1"/>
</dbReference>
<evidence type="ECO:0000256" key="3">
    <source>
        <dbReference type="ARBA" id="ARBA00022448"/>
    </source>
</evidence>
<organism evidence="16 17">
    <name type="scientific">Desulfovibrio ferrophilus</name>
    <dbReference type="NCBI Taxonomy" id="241368"/>
    <lineage>
        <taxon>Bacteria</taxon>
        <taxon>Pseudomonadati</taxon>
        <taxon>Thermodesulfobacteriota</taxon>
        <taxon>Desulfovibrionia</taxon>
        <taxon>Desulfovibrionales</taxon>
        <taxon>Desulfovibrionaceae</taxon>
        <taxon>Desulfovibrio</taxon>
    </lineage>
</organism>
<feature type="binding site" description="covalent" evidence="13">
    <location>
        <position position="34"/>
    </location>
    <ligand>
        <name>heme</name>
        <dbReference type="ChEBI" id="CHEBI:30413"/>
        <label>1</label>
    </ligand>
</feature>
<feature type="domain" description="NapC/NirT cytochrome c N-terminal" evidence="15">
    <location>
        <begin position="3"/>
        <end position="160"/>
    </location>
</feature>
<dbReference type="PANTHER" id="PTHR30333">
    <property type="entry name" value="CYTOCHROME C-TYPE PROTEIN"/>
    <property type="match status" value="1"/>
</dbReference>
<name>A0A2Z6AU14_9BACT</name>
<evidence type="ECO:0000256" key="6">
    <source>
        <dbReference type="ARBA" id="ARBA00022692"/>
    </source>
</evidence>
<dbReference type="InterPro" id="IPR024717">
    <property type="entry name" value="NapC/NirT/NrfH"/>
</dbReference>
<dbReference type="GO" id="GO:0020037">
    <property type="term" value="F:heme binding"/>
    <property type="evidence" value="ECO:0007669"/>
    <property type="project" value="InterPro"/>
</dbReference>
<feature type="binding site" description="axial binding residue" evidence="14">
    <location>
        <position position="159"/>
    </location>
    <ligand>
        <name>heme</name>
        <dbReference type="ChEBI" id="CHEBI:30413"/>
        <label>2</label>
    </ligand>
    <ligandPart>
        <name>Fe</name>
        <dbReference type="ChEBI" id="CHEBI:18248"/>
    </ligandPart>
</feature>
<keyword evidence="8 12" id="KW-0249">Electron transport</keyword>
<evidence type="ECO:0000256" key="13">
    <source>
        <dbReference type="PIRSR" id="PIRSR000013-1"/>
    </source>
</evidence>
<feature type="binding site" evidence="13">
    <location>
        <position position="85"/>
    </location>
    <ligand>
        <name>a menaquinol</name>
        <dbReference type="ChEBI" id="CHEBI:18151"/>
    </ligand>
</feature>
<evidence type="ECO:0000256" key="2">
    <source>
        <dbReference type="ARBA" id="ARBA00007395"/>
    </source>
</evidence>
<evidence type="ECO:0000256" key="9">
    <source>
        <dbReference type="ARBA" id="ARBA00022989"/>
    </source>
</evidence>
<keyword evidence="10 12" id="KW-0408">Iron</keyword>
<keyword evidence="4" id="KW-1003">Cell membrane</keyword>
<dbReference type="InterPro" id="IPR038266">
    <property type="entry name" value="NapC/NirT_cytc_sf"/>
</dbReference>
<feature type="binding site" description="axial binding residue" evidence="14">
    <location>
        <position position="64"/>
    </location>
    <ligand>
        <name>heme</name>
        <dbReference type="ChEBI" id="CHEBI:30413"/>
        <label>2</label>
    </ligand>
    <ligandPart>
        <name>Fe</name>
        <dbReference type="ChEBI" id="CHEBI:18248"/>
    </ligandPart>
</feature>
<feature type="binding site" description="axial binding residue" evidence="14">
    <location>
        <position position="85"/>
    </location>
    <ligand>
        <name>heme</name>
        <dbReference type="ChEBI" id="CHEBI:30413"/>
        <label>1</label>
    </ligand>
    <ligandPart>
        <name>Fe</name>
        <dbReference type="ChEBI" id="CHEBI:18248"/>
    </ligandPart>
</feature>
<evidence type="ECO:0000256" key="5">
    <source>
        <dbReference type="ARBA" id="ARBA00022617"/>
    </source>
</evidence>
<reference evidence="16 17" key="1">
    <citation type="journal article" date="2018" name="Sci. Adv.">
        <title>Multi-heme cytochromes provide a pathway for survival in energy-limited environments.</title>
        <authorList>
            <person name="Deng X."/>
            <person name="Dohmae N."/>
            <person name="Nealson K.H."/>
            <person name="Hashimoto K."/>
            <person name="Okamoto A."/>
        </authorList>
    </citation>
    <scope>NUCLEOTIDE SEQUENCE [LARGE SCALE GENOMIC DNA]</scope>
    <source>
        <strain evidence="16 17">IS5</strain>
    </source>
</reference>
<evidence type="ECO:0000313" key="16">
    <source>
        <dbReference type="EMBL" id="BBD06729.1"/>
    </source>
</evidence>
<feature type="binding site" description="covalent" evidence="13">
    <location>
        <position position="116"/>
    </location>
    <ligand>
        <name>heme</name>
        <dbReference type="ChEBI" id="CHEBI:30413"/>
        <label>3</label>
    </ligand>
</feature>
<feature type="binding site" evidence="13">
    <location>
        <position position="78"/>
    </location>
    <ligand>
        <name>a menaquinol</name>
        <dbReference type="ChEBI" id="CHEBI:18151"/>
    </ligand>
</feature>
<evidence type="ECO:0000256" key="8">
    <source>
        <dbReference type="ARBA" id="ARBA00022982"/>
    </source>
</evidence>